<dbReference type="PANTHER" id="PTHR34297">
    <property type="entry name" value="HYPOTHETICAL CYTOSOLIC PROTEIN-RELATED"/>
    <property type="match status" value="1"/>
</dbReference>
<evidence type="ECO:0000256" key="1">
    <source>
        <dbReference type="ARBA" id="ARBA00005721"/>
    </source>
</evidence>
<dbReference type="STRING" id="270498.CHK_2841"/>
<dbReference type="InterPro" id="IPR005531">
    <property type="entry name" value="Asp23"/>
</dbReference>
<dbReference type="PANTHER" id="PTHR34297:SF2">
    <property type="entry name" value="ASP23_GLS24 FAMILY ENVELOPE STRESS RESPONSE PROTEIN"/>
    <property type="match status" value="1"/>
</dbReference>
<evidence type="ECO:0000313" key="3">
    <source>
        <dbReference type="Proteomes" id="UP000034076"/>
    </source>
</evidence>
<dbReference type="AlphaFoldDB" id="A0A0M2NAV7"/>
<comment type="caution">
    <text evidence="2">The sequence shown here is derived from an EMBL/GenBank/DDBJ whole genome shotgun (WGS) entry which is preliminary data.</text>
</comment>
<evidence type="ECO:0000313" key="2">
    <source>
        <dbReference type="EMBL" id="KKI49619.1"/>
    </source>
</evidence>
<sequence>MSATLKTDLGKIEYNEPYIASIAGYSALECYGLVGMSQKNITEMISNLFKGDNLKKGVKIKTDGSENVIVELYITVKYGVSLAAVAENIIDKVKYSIEKETGLNVQSVDIIVQGIQI</sequence>
<proteinExistence type="inferred from homology"/>
<dbReference type="Pfam" id="PF03780">
    <property type="entry name" value="Asp23"/>
    <property type="match status" value="1"/>
</dbReference>
<accession>A0A0M2NAV7</accession>
<dbReference type="OrthoDB" id="9791482at2"/>
<dbReference type="Proteomes" id="UP000034076">
    <property type="component" value="Unassembled WGS sequence"/>
</dbReference>
<comment type="similarity">
    <text evidence="1">Belongs to the asp23 family.</text>
</comment>
<reference evidence="2 3" key="1">
    <citation type="submission" date="2015-04" db="EMBL/GenBank/DDBJ databases">
        <title>Draft genome sequence of bacteremic isolate Catabacter hongkongensis type strain HKU16T.</title>
        <authorList>
            <person name="Lau S.K."/>
            <person name="Teng J.L."/>
            <person name="Huang Y."/>
            <person name="Curreem S.O."/>
            <person name="Tsui S.K."/>
            <person name="Woo P.C."/>
        </authorList>
    </citation>
    <scope>NUCLEOTIDE SEQUENCE [LARGE SCALE GENOMIC DNA]</scope>
    <source>
        <strain evidence="2 3">HKU16</strain>
    </source>
</reference>
<name>A0A0M2NAV7_9FIRM</name>
<dbReference type="RefSeq" id="WP_046444628.1">
    <property type="nucleotide sequence ID" value="NZ_JAXDTA010000274.1"/>
</dbReference>
<organism evidence="2 3">
    <name type="scientific">Christensenella hongkongensis</name>
    <dbReference type="NCBI Taxonomy" id="270498"/>
    <lineage>
        <taxon>Bacteria</taxon>
        <taxon>Bacillati</taxon>
        <taxon>Bacillota</taxon>
        <taxon>Clostridia</taxon>
        <taxon>Christensenellales</taxon>
        <taxon>Christensenellaceae</taxon>
        <taxon>Christensenella</taxon>
    </lineage>
</organism>
<keyword evidence="3" id="KW-1185">Reference proteome</keyword>
<protein>
    <submittedName>
        <fullName evidence="2">Alkaline-shock protein</fullName>
    </submittedName>
</protein>
<dbReference type="EMBL" id="LAYJ01000131">
    <property type="protein sequence ID" value="KKI49619.1"/>
    <property type="molecule type" value="Genomic_DNA"/>
</dbReference>
<gene>
    <name evidence="2" type="ORF">CHK_2841</name>
</gene>